<sequence length="434" mass="48514">MKIILKSITFVGFQSKKIRASIAFPSSQTAIIYGHNGSGKTTFLKLIYATLAKNEVLLSREKVQRIEISFINASDELCFVNIHLSQDPAGGQGISVNQHYDWSEFDQSDLAVTRSLSLGVDRGTSIQPAQVEPSDIFPFVSSSKLFSIPKVDLLEFSEGLAQFINRNSAVKARVKRERSDELKLSRDHAILQSVNMGHIETLLIDKYRLARAYASEQIQKALFDTLAVVIDSASNKQPEVSFPADLGSQIAAEKERIIEALNEGADNNFKDRIVSILSDMNKDDTVYSFQDNRILTQLFWNVLKELKLEKQLLNSINTFIDTFNEFLGSHKSIDITKEGIILNVGEEPLRVEALSSGERHLFTFLALIVTDARERDFLIIDEPEISLNANWQRALVKLLQSLAPETQIILASHSPILAKGQPTTLVELKPLEIA</sequence>
<evidence type="ECO:0000313" key="5">
    <source>
        <dbReference type="Proteomes" id="UP000283619"/>
    </source>
</evidence>
<dbReference type="SMART" id="SM00382">
    <property type="entry name" value="AAA"/>
    <property type="match status" value="1"/>
</dbReference>
<protein>
    <recommendedName>
        <fullName evidence="3">AAA+ ATPase domain-containing protein</fullName>
    </recommendedName>
</protein>
<dbReference type="GO" id="GO:0005524">
    <property type="term" value="F:ATP binding"/>
    <property type="evidence" value="ECO:0007669"/>
    <property type="project" value="InterPro"/>
</dbReference>
<evidence type="ECO:0000313" key="4">
    <source>
        <dbReference type="EMBL" id="ROO03842.1"/>
    </source>
</evidence>
<feature type="domain" description="AAA+ ATPase" evidence="3">
    <location>
        <begin position="26"/>
        <end position="432"/>
    </location>
</feature>
<dbReference type="InterPro" id="IPR003439">
    <property type="entry name" value="ABC_transporter-like_ATP-bd"/>
</dbReference>
<dbReference type="AlphaFoldDB" id="A0A423NZV7"/>
<dbReference type="PANTHER" id="PTHR43581:SF2">
    <property type="entry name" value="EXCINUCLEASE ATPASE SUBUNIT"/>
    <property type="match status" value="1"/>
</dbReference>
<dbReference type="PANTHER" id="PTHR43581">
    <property type="entry name" value="ATP/GTP PHOSPHATASE"/>
    <property type="match status" value="1"/>
</dbReference>
<dbReference type="InterPro" id="IPR051396">
    <property type="entry name" value="Bact_Antivir_Def_Nuclease"/>
</dbReference>
<gene>
    <name evidence="4" type="ORF">BK673_24500</name>
</gene>
<reference evidence="4 5" key="1">
    <citation type="submission" date="2016-10" db="EMBL/GenBank/DDBJ databases">
        <title>Comparative genome analysis of multiple Pseudomonas spp. focuses on biocontrol and plant growth promoting traits.</title>
        <authorList>
            <person name="Tao X.-Y."/>
            <person name="Taylor C.G."/>
        </authorList>
    </citation>
    <scope>NUCLEOTIDE SEQUENCE [LARGE SCALE GENOMIC DNA]</scope>
    <source>
        <strain evidence="4 5">36G2</strain>
    </source>
</reference>
<dbReference type="Pfam" id="PF00005">
    <property type="entry name" value="ABC_tran"/>
    <property type="match status" value="1"/>
</dbReference>
<keyword evidence="2" id="KW-0067">ATP-binding</keyword>
<proteinExistence type="predicted"/>
<dbReference type="Pfam" id="PF13304">
    <property type="entry name" value="AAA_21"/>
    <property type="match status" value="1"/>
</dbReference>
<dbReference type="RefSeq" id="WP_123595078.1">
    <property type="nucleotide sequence ID" value="NZ_MOBZ01000020.1"/>
</dbReference>
<dbReference type="Gene3D" id="3.40.50.300">
    <property type="entry name" value="P-loop containing nucleotide triphosphate hydrolases"/>
    <property type="match status" value="1"/>
</dbReference>
<evidence type="ECO:0000259" key="3">
    <source>
        <dbReference type="SMART" id="SM00382"/>
    </source>
</evidence>
<dbReference type="SUPFAM" id="SSF52540">
    <property type="entry name" value="P-loop containing nucleoside triphosphate hydrolases"/>
    <property type="match status" value="1"/>
</dbReference>
<dbReference type="InterPro" id="IPR003593">
    <property type="entry name" value="AAA+_ATPase"/>
</dbReference>
<comment type="caution">
    <text evidence="4">The sequence shown here is derived from an EMBL/GenBank/DDBJ whole genome shotgun (WGS) entry which is preliminary data.</text>
</comment>
<dbReference type="GO" id="GO:0016887">
    <property type="term" value="F:ATP hydrolysis activity"/>
    <property type="evidence" value="ECO:0007669"/>
    <property type="project" value="InterPro"/>
</dbReference>
<evidence type="ECO:0000256" key="2">
    <source>
        <dbReference type="ARBA" id="ARBA00022840"/>
    </source>
</evidence>
<dbReference type="Proteomes" id="UP000283619">
    <property type="component" value="Unassembled WGS sequence"/>
</dbReference>
<dbReference type="InterPro" id="IPR027417">
    <property type="entry name" value="P-loop_NTPase"/>
</dbReference>
<name>A0A423NZV7_PSEFL</name>
<dbReference type="EMBL" id="MOBZ01000020">
    <property type="protein sequence ID" value="ROO03842.1"/>
    <property type="molecule type" value="Genomic_DNA"/>
</dbReference>
<dbReference type="InterPro" id="IPR003959">
    <property type="entry name" value="ATPase_AAA_core"/>
</dbReference>
<accession>A0A423NZV7</accession>
<organism evidence="4 5">
    <name type="scientific">Pseudomonas fluorescens</name>
    <dbReference type="NCBI Taxonomy" id="294"/>
    <lineage>
        <taxon>Bacteria</taxon>
        <taxon>Pseudomonadati</taxon>
        <taxon>Pseudomonadota</taxon>
        <taxon>Gammaproteobacteria</taxon>
        <taxon>Pseudomonadales</taxon>
        <taxon>Pseudomonadaceae</taxon>
        <taxon>Pseudomonas</taxon>
    </lineage>
</organism>
<evidence type="ECO:0000256" key="1">
    <source>
        <dbReference type="ARBA" id="ARBA00022741"/>
    </source>
</evidence>
<keyword evidence="1" id="KW-0547">Nucleotide-binding</keyword>
<dbReference type="CDD" id="cd00267">
    <property type="entry name" value="ABC_ATPase"/>
    <property type="match status" value="1"/>
</dbReference>